<keyword evidence="3" id="KW-1185">Reference proteome</keyword>
<keyword evidence="1" id="KW-0812">Transmembrane</keyword>
<accession>A0AA36FX34</accession>
<keyword evidence="1" id="KW-1133">Transmembrane helix</keyword>
<feature type="non-terminal residue" evidence="2">
    <location>
        <position position="1"/>
    </location>
</feature>
<reference evidence="2" key="1">
    <citation type="submission" date="2023-06" db="EMBL/GenBank/DDBJ databases">
        <authorList>
            <person name="Delattre M."/>
        </authorList>
    </citation>
    <scope>NUCLEOTIDE SEQUENCE</scope>
    <source>
        <strain evidence="2">AF72</strain>
    </source>
</reference>
<keyword evidence="1" id="KW-0472">Membrane</keyword>
<comment type="caution">
    <text evidence="2">The sequence shown here is derived from an EMBL/GenBank/DDBJ whole genome shotgun (WGS) entry which is preliminary data.</text>
</comment>
<proteinExistence type="predicted"/>
<organism evidence="2 3">
    <name type="scientific">Mesorhabditis spiculigera</name>
    <dbReference type="NCBI Taxonomy" id="96644"/>
    <lineage>
        <taxon>Eukaryota</taxon>
        <taxon>Metazoa</taxon>
        <taxon>Ecdysozoa</taxon>
        <taxon>Nematoda</taxon>
        <taxon>Chromadorea</taxon>
        <taxon>Rhabditida</taxon>
        <taxon>Rhabditina</taxon>
        <taxon>Rhabditomorpha</taxon>
        <taxon>Rhabditoidea</taxon>
        <taxon>Rhabditidae</taxon>
        <taxon>Mesorhabditinae</taxon>
        <taxon>Mesorhabditis</taxon>
    </lineage>
</organism>
<dbReference type="EMBL" id="CATQJA010002293">
    <property type="protein sequence ID" value="CAJ0570340.1"/>
    <property type="molecule type" value="Genomic_DNA"/>
</dbReference>
<feature type="transmembrane region" description="Helical" evidence="1">
    <location>
        <begin position="20"/>
        <end position="41"/>
    </location>
</feature>
<gene>
    <name evidence="2" type="ORF">MSPICULIGERA_LOCUS8782</name>
</gene>
<name>A0AA36FX34_9BILA</name>
<dbReference type="Proteomes" id="UP001177023">
    <property type="component" value="Unassembled WGS sequence"/>
</dbReference>
<dbReference type="AlphaFoldDB" id="A0AA36FX34"/>
<protein>
    <submittedName>
        <fullName evidence="2">Uncharacterized protein</fullName>
    </submittedName>
</protein>
<evidence type="ECO:0000313" key="3">
    <source>
        <dbReference type="Proteomes" id="UP001177023"/>
    </source>
</evidence>
<evidence type="ECO:0000313" key="2">
    <source>
        <dbReference type="EMBL" id="CAJ0570340.1"/>
    </source>
</evidence>
<sequence length="187" mass="21628">MRLFWLMTQKNFLVMWRSRLWTVIELILPLIIGIPVSILIFKDGDEINMDFNYAPQEIRDHWTGVEQYAFSVGPTVDHSIVYNLINTTCARKTQYGTNCGLNPVATEKELFDLLQQPYNYDQTSASISLGFMIDEIDPATKKFSYRVFYPNWVLNDGLGEDWQNEDPYANIGKSWWGVSTARLASHT</sequence>
<evidence type="ECO:0000256" key="1">
    <source>
        <dbReference type="SAM" id="Phobius"/>
    </source>
</evidence>